<proteinExistence type="predicted"/>
<dbReference type="Proteomes" id="UP000688137">
    <property type="component" value="Unassembled WGS sequence"/>
</dbReference>
<evidence type="ECO:0000313" key="3">
    <source>
        <dbReference type="Proteomes" id="UP000688137"/>
    </source>
</evidence>
<comment type="caution">
    <text evidence="2">The sequence shown here is derived from an EMBL/GenBank/DDBJ whole genome shotgun (WGS) entry which is preliminary data.</text>
</comment>
<gene>
    <name evidence="2" type="ORF">PPRIM_AZ9-3.1.T1370004</name>
</gene>
<evidence type="ECO:0000313" key="2">
    <source>
        <dbReference type="EMBL" id="CAD8108330.1"/>
    </source>
</evidence>
<keyword evidence="3" id="KW-1185">Reference proteome</keyword>
<evidence type="ECO:0000256" key="1">
    <source>
        <dbReference type="SAM" id="MobiDB-lite"/>
    </source>
</evidence>
<sequence length="195" mass="23024">MSFIGKLGQGQKNRSELPKDFAEQILKNDITLMMSKYQDSMALNNLIQLYMKGVEYYESQKDQKSEYFKSKLNWLMSHPIIISPKKKIDEQPEKEQTKKIDFKIHTNVDQIQHYEDVTSFEAPQEKPEKEISLHKAIIPIQNTEVKQMIDNLKMETTKINQIIQNDLDSQKTKIADRIHKRSKSFVNKNKYDQDE</sequence>
<dbReference type="EMBL" id="CAJJDM010000140">
    <property type="protein sequence ID" value="CAD8108330.1"/>
    <property type="molecule type" value="Genomic_DNA"/>
</dbReference>
<dbReference type="OMA" id="HYEDVTS"/>
<protein>
    <submittedName>
        <fullName evidence="2">Uncharacterized protein</fullName>
    </submittedName>
</protein>
<reference evidence="2" key="1">
    <citation type="submission" date="2021-01" db="EMBL/GenBank/DDBJ databases">
        <authorList>
            <consortium name="Genoscope - CEA"/>
            <person name="William W."/>
        </authorList>
    </citation>
    <scope>NUCLEOTIDE SEQUENCE</scope>
</reference>
<accession>A0A8S1PYR0</accession>
<dbReference type="AlphaFoldDB" id="A0A8S1PYR0"/>
<feature type="region of interest" description="Disordered" evidence="1">
    <location>
        <begin position="174"/>
        <end position="195"/>
    </location>
</feature>
<organism evidence="2 3">
    <name type="scientific">Paramecium primaurelia</name>
    <dbReference type="NCBI Taxonomy" id="5886"/>
    <lineage>
        <taxon>Eukaryota</taxon>
        <taxon>Sar</taxon>
        <taxon>Alveolata</taxon>
        <taxon>Ciliophora</taxon>
        <taxon>Intramacronucleata</taxon>
        <taxon>Oligohymenophorea</taxon>
        <taxon>Peniculida</taxon>
        <taxon>Parameciidae</taxon>
        <taxon>Paramecium</taxon>
    </lineage>
</organism>
<name>A0A8S1PYR0_PARPR</name>